<proteinExistence type="predicted"/>
<accession>A0A8G2FGN0</accession>
<dbReference type="AlphaFoldDB" id="A0A8G2FGN0"/>
<organism evidence="2 3">
    <name type="scientific">Acidiphilium rubrum</name>
    <dbReference type="NCBI Taxonomy" id="526"/>
    <lineage>
        <taxon>Bacteria</taxon>
        <taxon>Pseudomonadati</taxon>
        <taxon>Pseudomonadota</taxon>
        <taxon>Alphaproteobacteria</taxon>
        <taxon>Acetobacterales</taxon>
        <taxon>Acidocellaceae</taxon>
        <taxon>Acidiphilium</taxon>
    </lineage>
</organism>
<dbReference type="InterPro" id="IPR029058">
    <property type="entry name" value="AB_hydrolase_fold"/>
</dbReference>
<gene>
    <name evidence="2" type="ORF">SAMN05421828_11071</name>
</gene>
<keyword evidence="3" id="KW-1185">Reference proteome</keyword>
<name>A0A8G2FGN0_ACIRU</name>
<dbReference type="Proteomes" id="UP000186308">
    <property type="component" value="Unassembled WGS sequence"/>
</dbReference>
<protein>
    <submittedName>
        <fullName evidence="2">Thioesterase domain-containing protein</fullName>
    </submittedName>
</protein>
<evidence type="ECO:0000313" key="3">
    <source>
        <dbReference type="Proteomes" id="UP000186308"/>
    </source>
</evidence>
<comment type="caution">
    <text evidence="2">The sequence shown here is derived from an EMBL/GenBank/DDBJ whole genome shotgun (WGS) entry which is preliminary data.</text>
</comment>
<reference evidence="2 3" key="1">
    <citation type="submission" date="2017-01" db="EMBL/GenBank/DDBJ databases">
        <authorList>
            <person name="Varghese N."/>
            <person name="Submissions S."/>
        </authorList>
    </citation>
    <scope>NUCLEOTIDE SEQUENCE [LARGE SCALE GENOMIC DNA]</scope>
    <source>
        <strain evidence="2 3">ATCC 35905</strain>
    </source>
</reference>
<dbReference type="InterPro" id="IPR001031">
    <property type="entry name" value="Thioesterase"/>
</dbReference>
<dbReference type="SUPFAM" id="SSF53474">
    <property type="entry name" value="alpha/beta-Hydrolases"/>
    <property type="match status" value="1"/>
</dbReference>
<dbReference type="EMBL" id="FTNE01000010">
    <property type="protein sequence ID" value="SIQ83778.1"/>
    <property type="molecule type" value="Genomic_DNA"/>
</dbReference>
<dbReference type="Pfam" id="PF00975">
    <property type="entry name" value="Thioesterase"/>
    <property type="match status" value="1"/>
</dbReference>
<dbReference type="OrthoDB" id="9770470at2"/>
<evidence type="ECO:0000313" key="2">
    <source>
        <dbReference type="EMBL" id="SIQ83778.1"/>
    </source>
</evidence>
<feature type="domain" description="Thioesterase" evidence="1">
    <location>
        <begin position="147"/>
        <end position="240"/>
    </location>
</feature>
<evidence type="ECO:0000259" key="1">
    <source>
        <dbReference type="Pfam" id="PF00975"/>
    </source>
</evidence>
<dbReference type="Gene3D" id="3.40.50.1820">
    <property type="entry name" value="alpha/beta hydrolase"/>
    <property type="match status" value="1"/>
</dbReference>
<sequence>MLHSVTGLSLKANLSMDGSPPLEPGAVIGRADEFDTRVIDDVMAVLVPLWRREFGRKGQDVAAHVLHISVGIGRMTRFIDAVEAELGMRIPPTALMRLGTIKALSAAIARGAFPPASPLVLLRDGRDDAALYVVAAGTGLVLELCELAANIEFPGQIWALQLPGLDGEAAPLTSIPAMARLYADAIRARHTGPGAINLIGYSFGGLVCVEVARILGDSASPIGLVGLIDSASYEKYWPRSEWLRVVCRRGARRLGEMREMTPPAALRHLISRAAALGRHFGRRLNPAAGAASFTQSAYYVSGLEPNLQRVRDASIIAYESHNPAPTDLAVVLFKSQHGDQHGCDPVRIWRRLARSVEIVPVPGSHITMLRKPCVQVLARQISDRLQ</sequence>